<dbReference type="RefSeq" id="WP_126269112.1">
    <property type="nucleotide sequence ID" value="NZ_CP034463.1"/>
</dbReference>
<dbReference type="EMBL" id="CP034463">
    <property type="protein sequence ID" value="AZP22980.1"/>
    <property type="molecule type" value="Genomic_DNA"/>
</dbReference>
<reference evidence="1 3" key="1">
    <citation type="submission" date="2018-12" db="EMBL/GenBank/DDBJ databases">
        <authorList>
            <person name="Li K."/>
        </authorList>
    </citation>
    <scope>NUCLEOTIDE SEQUENCE [LARGE SCALE GENOMIC DNA]</scope>
    <source>
        <strain evidence="3">CR22</strain>
        <strain evidence="1">GGCR-6</strain>
    </source>
</reference>
<accession>A0A3Q9BVT4</accession>
<sequence length="226" mass="24888">MAEQFVELLGMAPTSIDGGELEFVRGSLCTTLSIWKDRYDRSLFGWMVHTDHCGLGDRMDGFGGVGIRIDHQSPSGDAGPTDIPPAACYPWPAGSAPLASEVSANVTYYGPPSLRFVRDSHDLGLLLLADTHVHRDGLWSFAPANNEPSRLAKAILLARQCGDQDLERAAVAKLRNRGEEPVARRPDYLFRQAVADWSRQYAKATGIDLSDLAKLKRKRPQYPDIP</sequence>
<evidence type="ECO:0000313" key="1">
    <source>
        <dbReference type="EMBL" id="AZP14724.1"/>
    </source>
</evidence>
<dbReference type="EMBL" id="CP034463">
    <property type="protein sequence ID" value="AZP14724.1"/>
    <property type="molecule type" value="Genomic_DNA"/>
</dbReference>
<dbReference type="AlphaFoldDB" id="A0A3Q9BVT4"/>
<dbReference type="KEGG" id="saqu:EJC51_47410"/>
<keyword evidence="3" id="KW-1185">Reference proteome</keyword>
<name>A0A3Q9BVT4_9ACTN</name>
<dbReference type="KEGG" id="saqu:EJC51_00135"/>
<evidence type="ECO:0000313" key="2">
    <source>
        <dbReference type="EMBL" id="AZP22980.1"/>
    </source>
</evidence>
<protein>
    <submittedName>
        <fullName evidence="1">Uncharacterized protein</fullName>
    </submittedName>
</protein>
<proteinExistence type="predicted"/>
<evidence type="ECO:0000313" key="3">
    <source>
        <dbReference type="Proteomes" id="UP000280197"/>
    </source>
</evidence>
<organism evidence="1 3">
    <name type="scientific">Streptomyces aquilus</name>
    <dbReference type="NCBI Taxonomy" id="2548456"/>
    <lineage>
        <taxon>Bacteria</taxon>
        <taxon>Bacillati</taxon>
        <taxon>Actinomycetota</taxon>
        <taxon>Actinomycetes</taxon>
        <taxon>Kitasatosporales</taxon>
        <taxon>Streptomycetaceae</taxon>
        <taxon>Streptomyces</taxon>
    </lineage>
</organism>
<dbReference type="Proteomes" id="UP000280197">
    <property type="component" value="Chromosome"/>
</dbReference>
<gene>
    <name evidence="1" type="ORF">EJC51_00135</name>
    <name evidence="2" type="ORF">EJC51_47410</name>
</gene>